<dbReference type="PANTHER" id="PTHR11592:SF78">
    <property type="entry name" value="GLUTATHIONE PEROXIDASE"/>
    <property type="match status" value="1"/>
</dbReference>
<dbReference type="CDD" id="cd00340">
    <property type="entry name" value="GSH_Peroxidase"/>
    <property type="match status" value="1"/>
</dbReference>
<dbReference type="Gene3D" id="3.40.30.10">
    <property type="entry name" value="Glutaredoxin"/>
    <property type="match status" value="1"/>
</dbReference>
<evidence type="ECO:0000313" key="8">
    <source>
        <dbReference type="Proteomes" id="UP000184114"/>
    </source>
</evidence>
<dbReference type="GO" id="GO:0004601">
    <property type="term" value="F:peroxidase activity"/>
    <property type="evidence" value="ECO:0007669"/>
    <property type="project" value="UniProtKB-KW"/>
</dbReference>
<dbReference type="InterPro" id="IPR036249">
    <property type="entry name" value="Thioredoxin-like_sf"/>
</dbReference>
<evidence type="ECO:0000313" key="7">
    <source>
        <dbReference type="EMBL" id="SHE44382.1"/>
    </source>
</evidence>
<dbReference type="Pfam" id="PF00255">
    <property type="entry name" value="GSHPx"/>
    <property type="match status" value="1"/>
</dbReference>
<dbReference type="InterPro" id="IPR000889">
    <property type="entry name" value="Glutathione_peroxidase"/>
</dbReference>
<keyword evidence="8" id="KW-1185">Reference proteome</keyword>
<accession>A0A1M4TIP4</accession>
<evidence type="ECO:0000259" key="6">
    <source>
        <dbReference type="PROSITE" id="PS51352"/>
    </source>
</evidence>
<evidence type="ECO:0000256" key="2">
    <source>
        <dbReference type="ARBA" id="ARBA00022559"/>
    </source>
</evidence>
<dbReference type="InterPro" id="IPR029760">
    <property type="entry name" value="GPX_CS"/>
</dbReference>
<dbReference type="InterPro" id="IPR029759">
    <property type="entry name" value="GPX_AS"/>
</dbReference>
<feature type="active site" evidence="4">
    <location>
        <position position="35"/>
    </location>
</feature>
<evidence type="ECO:0000256" key="3">
    <source>
        <dbReference type="ARBA" id="ARBA00023002"/>
    </source>
</evidence>
<dbReference type="SUPFAM" id="SSF52833">
    <property type="entry name" value="Thioredoxin-like"/>
    <property type="match status" value="1"/>
</dbReference>
<evidence type="ECO:0000256" key="4">
    <source>
        <dbReference type="PIRSR" id="PIRSR000303-1"/>
    </source>
</evidence>
<organism evidence="7 8">
    <name type="scientific">Tissierella praeacuta DSM 18095</name>
    <dbReference type="NCBI Taxonomy" id="1123404"/>
    <lineage>
        <taxon>Bacteria</taxon>
        <taxon>Bacillati</taxon>
        <taxon>Bacillota</taxon>
        <taxon>Tissierellia</taxon>
        <taxon>Tissierellales</taxon>
        <taxon>Tissierellaceae</taxon>
        <taxon>Tissierella</taxon>
    </lineage>
</organism>
<dbReference type="STRING" id="1123404.SAMN02745784_00698"/>
<dbReference type="EMBL" id="FQTY01000002">
    <property type="protein sequence ID" value="SHE44382.1"/>
    <property type="molecule type" value="Genomic_DNA"/>
</dbReference>
<evidence type="ECO:0000256" key="1">
    <source>
        <dbReference type="ARBA" id="ARBA00006926"/>
    </source>
</evidence>
<comment type="similarity">
    <text evidence="1 5">Belongs to the glutathione peroxidase family.</text>
</comment>
<dbReference type="PRINTS" id="PR01011">
    <property type="entry name" value="GLUTPROXDASE"/>
</dbReference>
<dbReference type="PROSITE" id="PS51352">
    <property type="entry name" value="THIOREDOXIN_2"/>
    <property type="match status" value="1"/>
</dbReference>
<dbReference type="AlphaFoldDB" id="A0A1M4TIP4"/>
<dbReference type="InterPro" id="IPR013766">
    <property type="entry name" value="Thioredoxin_domain"/>
</dbReference>
<feature type="domain" description="Thioredoxin" evidence="6">
    <location>
        <begin position="1"/>
        <end position="181"/>
    </location>
</feature>
<dbReference type="PIRSF" id="PIRSF000303">
    <property type="entry name" value="Glutathion_perox"/>
    <property type="match status" value="1"/>
</dbReference>
<dbReference type="Proteomes" id="UP000184114">
    <property type="component" value="Unassembled WGS sequence"/>
</dbReference>
<dbReference type="PROSITE" id="PS00460">
    <property type="entry name" value="GLUTATHIONE_PEROXID_1"/>
    <property type="match status" value="1"/>
</dbReference>
<evidence type="ECO:0000256" key="5">
    <source>
        <dbReference type="RuleBase" id="RU000499"/>
    </source>
</evidence>
<dbReference type="FunFam" id="3.40.30.10:FF:000010">
    <property type="entry name" value="Glutathione peroxidase"/>
    <property type="match status" value="1"/>
</dbReference>
<keyword evidence="3 5" id="KW-0560">Oxidoreductase</keyword>
<reference evidence="8" key="1">
    <citation type="submission" date="2016-11" db="EMBL/GenBank/DDBJ databases">
        <authorList>
            <person name="Varghese N."/>
            <person name="Submissions S."/>
        </authorList>
    </citation>
    <scope>NUCLEOTIDE SEQUENCE [LARGE SCALE GENOMIC DNA]</scope>
    <source>
        <strain evidence="8">DSM 18095</strain>
    </source>
</reference>
<dbReference type="GeneID" id="90996453"/>
<dbReference type="PANTHER" id="PTHR11592">
    <property type="entry name" value="GLUTATHIONE PEROXIDASE"/>
    <property type="match status" value="1"/>
</dbReference>
<dbReference type="PROSITE" id="PS00763">
    <property type="entry name" value="GLUTATHIONE_PEROXID_2"/>
    <property type="match status" value="1"/>
</dbReference>
<dbReference type="PROSITE" id="PS51355">
    <property type="entry name" value="GLUTATHIONE_PEROXID_3"/>
    <property type="match status" value="1"/>
</dbReference>
<protein>
    <recommendedName>
        <fullName evidence="5">Glutathione peroxidase</fullName>
    </recommendedName>
</protein>
<proteinExistence type="inferred from homology"/>
<sequence length="181" mass="20980">MKIYDFLVKNIDGEEVSLEDYKGKVMLIVNTASKCGFTPQYKDLQRLYDEYHEKGFEILGFPCNQFMEQEPGGAEEIKSFCSLNYGVSFPMFDKIDVNGKLAHPLFKYLKENAPFKGLDMGNSTNKIIDNILKEKFPHFSMGNEIRWNFTKFLVDKNGNIINRFESSVDPMDIEPYLQEIL</sequence>
<gene>
    <name evidence="7" type="ORF">SAMN02745784_00698</name>
</gene>
<keyword evidence="2 5" id="KW-0575">Peroxidase</keyword>
<name>A0A1M4TIP4_9FIRM</name>
<dbReference type="GO" id="GO:0034599">
    <property type="term" value="P:cellular response to oxidative stress"/>
    <property type="evidence" value="ECO:0007669"/>
    <property type="project" value="TreeGrafter"/>
</dbReference>
<dbReference type="RefSeq" id="WP_072973153.1">
    <property type="nucleotide sequence ID" value="NZ_FQTY01000002.1"/>
</dbReference>